<feature type="compositionally biased region" description="Gly residues" evidence="15">
    <location>
        <begin position="170"/>
        <end position="180"/>
    </location>
</feature>
<dbReference type="InterPro" id="IPR006935">
    <property type="entry name" value="Helicase/UvrB_N"/>
</dbReference>
<dbReference type="NCBIfam" id="TIGR00603">
    <property type="entry name" value="rad25"/>
    <property type="match status" value="1"/>
</dbReference>
<evidence type="ECO:0000256" key="6">
    <source>
        <dbReference type="ARBA" id="ARBA00022806"/>
    </source>
</evidence>
<evidence type="ECO:0000256" key="9">
    <source>
        <dbReference type="ARBA" id="ARBA00023204"/>
    </source>
</evidence>
<evidence type="ECO:0000256" key="8">
    <source>
        <dbReference type="ARBA" id="ARBA00023125"/>
    </source>
</evidence>
<dbReference type="InterPro" id="IPR027417">
    <property type="entry name" value="P-loop_NTPase"/>
</dbReference>
<dbReference type="PANTHER" id="PTHR11274:SF0">
    <property type="entry name" value="GENERAL TRANSCRIPTION AND DNA REPAIR FACTOR IIH HELICASE SUBUNIT XPB"/>
    <property type="match status" value="1"/>
</dbReference>
<evidence type="ECO:0000313" key="19">
    <source>
        <dbReference type="Proteomes" id="UP001244341"/>
    </source>
</evidence>
<feature type="compositionally biased region" description="Acidic residues" evidence="15">
    <location>
        <begin position="135"/>
        <end position="165"/>
    </location>
</feature>
<comment type="similarity">
    <text evidence="2">Belongs to the helicase family. RAD25/XPB subfamily.</text>
</comment>
<dbReference type="InterPro" id="IPR032438">
    <property type="entry name" value="ERCC3_RAD25_C"/>
</dbReference>
<name>A0ABY8UPR0_TETOB</name>
<keyword evidence="3" id="KW-0547">Nucleotide-binding</keyword>
<feature type="compositionally biased region" description="Acidic residues" evidence="15">
    <location>
        <begin position="448"/>
        <end position="457"/>
    </location>
</feature>
<dbReference type="SMART" id="SM00487">
    <property type="entry name" value="DEXDc"/>
    <property type="match status" value="1"/>
</dbReference>
<sequence length="1047" mass="115458">MELGYNFTFITSWALIGKQVQRAASRGLARLIAEEGGVPQDHSLAAPPPGADTRFLRYDDPDSPILSERRSARAVQRRTIDASQYVDPDEMDFEGQEWLMPEQPEVKPEKPKREPRPKKPKPERRPEDAQQHYVDDDDEEFDLAMEDNMDDEDFDAAMEMEDEAMEPSGLSGGGAVSGGGGKKRRGRSKAAAAAGSDDEDDFGDLVDEESDEEAWTAGGGGGAYDDEEDEEDGFEGGTVIGGGYSTVDYSSLSLKGDHFNRPLWVCSDGRIFLETYSPIYKQAYDFLIAIAEPVCRPESIHEYVLTPQSLYAAVSVGLDRETILGVLDKLSKVRLTSKLRRFIAASTKSYGKVKLVLKHNRFWVETSDMEVLARLLDNPTIQASRALDTPGADSRGLQQQEARAEKQRQRQAKQQQQQQQQDEKAAAAATAAAAAAADGDAAAAAGYEEQEEEEDPEREVLAFEIRASEVERVKKECLPGSASGLDCPLLEEYDFAHDDANPGLDIGLKRGVQLRPYQEKSLAKMFGNGRARSGIIVLPCGAGKSLVGVAAAARVKKSCLCLCTSSVSVDQWAHQFTLWTNLQEHDVVKFVAGTGGNEGQAEFNKQRLAAPCICVTTFNMIAHGGKRSEYGKAIMDLISGKEWGLLLLDEVHVVPARMFRQVIGIVKAHCKLGLTATLVREDELIGDLNFLIGPKLYEANWLDLTRAGHIANVQCVEVWCPMTREFYAEYLNREAQNDSVKQLLYVMNPNKFMVCQYLIDWHERIRGDKVIVFSDNVYALEAYAKALRKPFIYGKTSHSERTQVLSIFKNTNKINTVFLSKVGDNSLDIPEANVLIQISSHAGSRRQEAQRLGRILRAKKGKPGSGEEEEFSAFFYTLVSRDTQEMYYSAKRQQFLVDQGYAFKVLPALHTTAAAEPWIQCRTQREQLELLSQVLHSKELADSLARECGKDALEAGDKDDLVTHQRGWGGGVTANGGGGKFGSGRGRKLGSRSMGKAAGGGDFVYNEWSKQQQGSGRGRVQVSGPGGAVERQEKAARAKKLRQKLAG</sequence>
<organism evidence="18 19">
    <name type="scientific">Tetradesmus obliquus</name>
    <name type="common">Green alga</name>
    <name type="synonym">Acutodesmus obliquus</name>
    <dbReference type="NCBI Taxonomy" id="3088"/>
    <lineage>
        <taxon>Eukaryota</taxon>
        <taxon>Viridiplantae</taxon>
        <taxon>Chlorophyta</taxon>
        <taxon>core chlorophytes</taxon>
        <taxon>Chlorophyceae</taxon>
        <taxon>CS clade</taxon>
        <taxon>Sphaeropleales</taxon>
        <taxon>Scenedesmaceae</taxon>
        <taxon>Tetradesmus</taxon>
    </lineage>
</organism>
<keyword evidence="7" id="KW-0067">ATP-binding</keyword>
<dbReference type="Pfam" id="PF16203">
    <property type="entry name" value="ERCC3_RAD25_C"/>
    <property type="match status" value="1"/>
</dbReference>
<feature type="compositionally biased region" description="Gly residues" evidence="15">
    <location>
        <begin position="967"/>
        <end position="984"/>
    </location>
</feature>
<feature type="region of interest" description="Disordered" evidence="15">
    <location>
        <begin position="440"/>
        <end position="459"/>
    </location>
</feature>
<dbReference type="InterPro" id="IPR014001">
    <property type="entry name" value="Helicase_ATP-bd"/>
</dbReference>
<feature type="compositionally biased region" description="Basic and acidic residues" evidence="15">
    <location>
        <begin position="104"/>
        <end position="114"/>
    </location>
</feature>
<feature type="region of interest" description="Disordered" evidence="15">
    <location>
        <begin position="99"/>
        <end position="238"/>
    </location>
</feature>
<dbReference type="Pfam" id="PF04851">
    <property type="entry name" value="ResIII"/>
    <property type="match status" value="1"/>
</dbReference>
<evidence type="ECO:0000256" key="1">
    <source>
        <dbReference type="ARBA" id="ARBA00004123"/>
    </source>
</evidence>
<feature type="region of interest" description="Disordered" evidence="15">
    <location>
        <begin position="967"/>
        <end position="1047"/>
    </location>
</feature>
<dbReference type="EC" id="5.6.2.4" evidence="13"/>
<proteinExistence type="inferred from homology"/>
<comment type="catalytic activity">
    <reaction evidence="14">
        <text>ATP + H2O = ADP + phosphate + H(+)</text>
        <dbReference type="Rhea" id="RHEA:13065"/>
        <dbReference type="ChEBI" id="CHEBI:15377"/>
        <dbReference type="ChEBI" id="CHEBI:15378"/>
        <dbReference type="ChEBI" id="CHEBI:30616"/>
        <dbReference type="ChEBI" id="CHEBI:43474"/>
        <dbReference type="ChEBI" id="CHEBI:456216"/>
        <dbReference type="EC" id="5.6.2.4"/>
    </reaction>
</comment>
<evidence type="ECO:0000256" key="3">
    <source>
        <dbReference type="ARBA" id="ARBA00022741"/>
    </source>
</evidence>
<evidence type="ECO:0000256" key="4">
    <source>
        <dbReference type="ARBA" id="ARBA00022763"/>
    </source>
</evidence>
<evidence type="ECO:0000256" key="14">
    <source>
        <dbReference type="ARBA" id="ARBA00048988"/>
    </source>
</evidence>
<dbReference type="PANTHER" id="PTHR11274">
    <property type="entry name" value="RAD25/XP-B DNA REPAIR HELICASE"/>
    <property type="match status" value="1"/>
</dbReference>
<dbReference type="InterPro" id="IPR032830">
    <property type="entry name" value="XPB/Ssl2_N"/>
</dbReference>
<comment type="catalytic activity">
    <reaction evidence="12">
        <text>Couples ATP hydrolysis with the unwinding of duplex DNA by translocating in the 3'-5' direction.</text>
        <dbReference type="EC" id="5.6.2.4"/>
    </reaction>
</comment>
<dbReference type="SUPFAM" id="SSF52540">
    <property type="entry name" value="P-loop containing nucleoside triphosphate hydrolases"/>
    <property type="match status" value="2"/>
</dbReference>
<dbReference type="Proteomes" id="UP001244341">
    <property type="component" value="Chromosome 16b"/>
</dbReference>
<dbReference type="InterPro" id="IPR001650">
    <property type="entry name" value="Helicase_C-like"/>
</dbReference>
<evidence type="ECO:0000256" key="13">
    <source>
        <dbReference type="ARBA" id="ARBA00034808"/>
    </source>
</evidence>
<evidence type="ECO:0000256" key="7">
    <source>
        <dbReference type="ARBA" id="ARBA00022840"/>
    </source>
</evidence>
<dbReference type="EMBL" id="CP126223">
    <property type="protein sequence ID" value="WIA23544.1"/>
    <property type="molecule type" value="Genomic_DNA"/>
</dbReference>
<feature type="compositionally biased region" description="Acidic residues" evidence="15">
    <location>
        <begin position="224"/>
        <end position="234"/>
    </location>
</feature>
<evidence type="ECO:0000256" key="11">
    <source>
        <dbReference type="ARBA" id="ARBA00023242"/>
    </source>
</evidence>
<dbReference type="CDD" id="cd18789">
    <property type="entry name" value="SF2_C_XPB"/>
    <property type="match status" value="1"/>
</dbReference>
<keyword evidence="19" id="KW-1185">Reference proteome</keyword>
<feature type="compositionally biased region" description="Basic and acidic residues" evidence="15">
    <location>
        <begin position="123"/>
        <end position="134"/>
    </location>
</feature>
<feature type="compositionally biased region" description="Acidic residues" evidence="15">
    <location>
        <begin position="196"/>
        <end position="214"/>
    </location>
</feature>
<dbReference type="InterPro" id="IPR001161">
    <property type="entry name" value="XPB/Ssl2"/>
</dbReference>
<feature type="compositionally biased region" description="Basic residues" evidence="15">
    <location>
        <begin position="1037"/>
        <end position="1047"/>
    </location>
</feature>
<dbReference type="PROSITE" id="PS51194">
    <property type="entry name" value="HELICASE_CTER"/>
    <property type="match status" value="1"/>
</dbReference>
<evidence type="ECO:0000256" key="5">
    <source>
        <dbReference type="ARBA" id="ARBA00022801"/>
    </source>
</evidence>
<keyword evidence="4" id="KW-0227">DNA damage</keyword>
<keyword evidence="8" id="KW-0238">DNA-binding</keyword>
<evidence type="ECO:0000256" key="10">
    <source>
        <dbReference type="ARBA" id="ARBA00023235"/>
    </source>
</evidence>
<evidence type="ECO:0000256" key="12">
    <source>
        <dbReference type="ARBA" id="ARBA00034617"/>
    </source>
</evidence>
<feature type="compositionally biased region" description="Low complexity" evidence="15">
    <location>
        <begin position="412"/>
        <end position="433"/>
    </location>
</feature>
<dbReference type="Gene3D" id="3.40.50.300">
    <property type="entry name" value="P-loop containing nucleotide triphosphate hydrolases"/>
    <property type="match status" value="2"/>
</dbReference>
<feature type="domain" description="Helicase C-terminal" evidence="17">
    <location>
        <begin position="753"/>
        <end position="897"/>
    </location>
</feature>
<dbReference type="InterPro" id="IPR050615">
    <property type="entry name" value="ATP-dep_DNA_Helicase"/>
</dbReference>
<feature type="region of interest" description="Disordered" evidence="15">
    <location>
        <begin position="385"/>
        <end position="433"/>
    </location>
</feature>
<feature type="domain" description="Helicase ATP-binding" evidence="16">
    <location>
        <begin position="525"/>
        <end position="696"/>
    </location>
</feature>
<dbReference type="Pfam" id="PF13625">
    <property type="entry name" value="Helicase_C_3"/>
    <property type="match status" value="1"/>
</dbReference>
<gene>
    <name evidence="18" type="ORF">OEZ85_000275</name>
</gene>
<evidence type="ECO:0000313" key="18">
    <source>
        <dbReference type="EMBL" id="WIA23544.1"/>
    </source>
</evidence>
<keyword evidence="5" id="KW-0378">Hydrolase</keyword>
<reference evidence="18 19" key="1">
    <citation type="submission" date="2023-05" db="EMBL/GenBank/DDBJ databases">
        <title>A 100% complete, gapless, phased diploid assembly of the Scenedesmus obliquus UTEX 3031 genome.</title>
        <authorList>
            <person name="Biondi T.C."/>
            <person name="Hanschen E.R."/>
            <person name="Kwon T."/>
            <person name="Eng W."/>
            <person name="Kruse C.P.S."/>
            <person name="Koehler S.I."/>
            <person name="Kunde Y."/>
            <person name="Gleasner C.D."/>
            <person name="You Mak K.T."/>
            <person name="Polle J."/>
            <person name="Hovde B.T."/>
            <person name="Starkenburg S.R."/>
        </authorList>
    </citation>
    <scope>NUCLEOTIDE SEQUENCE [LARGE SCALE GENOMIC DNA]</scope>
    <source>
        <strain evidence="18 19">DOE0152z</strain>
    </source>
</reference>
<accession>A0ABY8UPR0</accession>
<keyword evidence="6" id="KW-0347">Helicase</keyword>
<feature type="compositionally biased region" description="Low complexity" evidence="15">
    <location>
        <begin position="1011"/>
        <end position="1023"/>
    </location>
</feature>
<comment type="subcellular location">
    <subcellularLocation>
        <location evidence="1">Nucleus</location>
    </subcellularLocation>
</comment>
<dbReference type="SMART" id="SM00490">
    <property type="entry name" value="HELICc"/>
    <property type="match status" value="1"/>
</dbReference>
<keyword evidence="11" id="KW-0539">Nucleus</keyword>
<dbReference type="PRINTS" id="PR00851">
    <property type="entry name" value="XRODRMPGMNTB"/>
</dbReference>
<protein>
    <recommendedName>
        <fullName evidence="13">DNA 3'-5' helicase</fullName>
        <ecNumber evidence="13">5.6.2.4</ecNumber>
    </recommendedName>
</protein>
<dbReference type="PROSITE" id="PS51192">
    <property type="entry name" value="HELICASE_ATP_BIND_1"/>
    <property type="match status" value="1"/>
</dbReference>
<keyword evidence="9" id="KW-0234">DNA repair</keyword>
<evidence type="ECO:0000259" key="17">
    <source>
        <dbReference type="PROSITE" id="PS51194"/>
    </source>
</evidence>
<keyword evidence="10" id="KW-0413">Isomerase</keyword>
<evidence type="ECO:0000256" key="15">
    <source>
        <dbReference type="SAM" id="MobiDB-lite"/>
    </source>
</evidence>
<dbReference type="CDD" id="cd18029">
    <property type="entry name" value="DEXHc_XPB"/>
    <property type="match status" value="1"/>
</dbReference>
<evidence type="ECO:0000259" key="16">
    <source>
        <dbReference type="PROSITE" id="PS51192"/>
    </source>
</evidence>
<evidence type="ECO:0000256" key="2">
    <source>
        <dbReference type="ARBA" id="ARBA00006637"/>
    </source>
</evidence>